<sequence>MKIQQLIDCEIKTTKFDPSKDTRVVLSLRGKQLSHYELSKAETLDLARSLLDIVANLEATGL</sequence>
<proteinExistence type="predicted"/>
<dbReference type="EMBL" id="LAZR01001841">
    <property type="protein sequence ID" value="KKN38276.1"/>
    <property type="molecule type" value="Genomic_DNA"/>
</dbReference>
<dbReference type="AlphaFoldDB" id="A0A0F9SN21"/>
<name>A0A0F9SN21_9ZZZZ</name>
<reference evidence="1" key="1">
    <citation type="journal article" date="2015" name="Nature">
        <title>Complex archaea that bridge the gap between prokaryotes and eukaryotes.</title>
        <authorList>
            <person name="Spang A."/>
            <person name="Saw J.H."/>
            <person name="Jorgensen S.L."/>
            <person name="Zaremba-Niedzwiedzka K."/>
            <person name="Martijn J."/>
            <person name="Lind A.E."/>
            <person name="van Eijk R."/>
            <person name="Schleper C."/>
            <person name="Guy L."/>
            <person name="Ettema T.J."/>
        </authorList>
    </citation>
    <scope>NUCLEOTIDE SEQUENCE</scope>
</reference>
<accession>A0A0F9SN21</accession>
<organism evidence="1">
    <name type="scientific">marine sediment metagenome</name>
    <dbReference type="NCBI Taxonomy" id="412755"/>
    <lineage>
        <taxon>unclassified sequences</taxon>
        <taxon>metagenomes</taxon>
        <taxon>ecological metagenomes</taxon>
    </lineage>
</organism>
<evidence type="ECO:0000313" key="1">
    <source>
        <dbReference type="EMBL" id="KKN38276.1"/>
    </source>
</evidence>
<protein>
    <submittedName>
        <fullName evidence="1">Uncharacterized protein</fullName>
    </submittedName>
</protein>
<gene>
    <name evidence="1" type="ORF">LCGC14_0755150</name>
</gene>
<comment type="caution">
    <text evidence="1">The sequence shown here is derived from an EMBL/GenBank/DDBJ whole genome shotgun (WGS) entry which is preliminary data.</text>
</comment>